<protein>
    <recommendedName>
        <fullName evidence="2">UspA domain-containing protein</fullName>
    </recommendedName>
</protein>
<proteinExistence type="inferred from homology"/>
<dbReference type="PANTHER" id="PTHR46268:SF6">
    <property type="entry name" value="UNIVERSAL STRESS PROTEIN UP12"/>
    <property type="match status" value="1"/>
</dbReference>
<gene>
    <name evidence="3" type="ORF">W911_05050</name>
</gene>
<dbReference type="Gene3D" id="3.40.50.620">
    <property type="entry name" value="HUPs"/>
    <property type="match status" value="2"/>
</dbReference>
<dbReference type="CDD" id="cd00293">
    <property type="entry name" value="USP-like"/>
    <property type="match status" value="2"/>
</dbReference>
<dbReference type="InterPro" id="IPR006015">
    <property type="entry name" value="Universal_stress_UspA"/>
</dbReference>
<name>V5SHG9_9HYPH</name>
<dbReference type="InterPro" id="IPR006016">
    <property type="entry name" value="UspA"/>
</dbReference>
<sequence>MGDVKTIVAGLDMEDVSEAVLGRAIQLATEHEARLVVVHVIETPSLSQAASASASDLSESALRDHLNRQARAAISNLLAQGGSPSADVEVAFGSAHTVITGVAGERGADFVVIGPGRGHSLSEKVLGSTADRVVRASPAPVLVVRNPSAGPYRRVAVAVDFSPQSAAAAKDARKLAPAARMDLVHALYIPLTFEQAMLRAGTSQADIGAYRSAKEDRARHDLSLFVRDVIGTGKVATHFLDGEPGPALVRLAKSRDIDLLALGPNGRGVVLQALLGSVTQRVLREAACDVLVATMPG</sequence>
<evidence type="ECO:0000259" key="2">
    <source>
        <dbReference type="Pfam" id="PF00582"/>
    </source>
</evidence>
<dbReference type="PRINTS" id="PR01438">
    <property type="entry name" value="UNVRSLSTRESS"/>
</dbReference>
<dbReference type="EMBL" id="CP006912">
    <property type="protein sequence ID" value="AHB49988.1"/>
    <property type="molecule type" value="Genomic_DNA"/>
</dbReference>
<dbReference type="RefSeq" id="WP_023786414.1">
    <property type="nucleotide sequence ID" value="NC_022997.1"/>
</dbReference>
<dbReference type="PANTHER" id="PTHR46268">
    <property type="entry name" value="STRESS RESPONSE PROTEIN NHAX"/>
    <property type="match status" value="1"/>
</dbReference>
<dbReference type="InterPro" id="IPR014729">
    <property type="entry name" value="Rossmann-like_a/b/a_fold"/>
</dbReference>
<reference evidence="3 4" key="1">
    <citation type="journal article" date="2014" name="Genome Announc.">
        <title>Complete Genome Sequence of Hyphomicrobium nitrativorans Strain NL23, a Denitrifying Bacterium Isolated from Biofilm of a Methanol-Fed Denitrification System Treating Seawater at the Montreal Biodome.</title>
        <authorList>
            <person name="Martineau C."/>
            <person name="Villeneuve C."/>
            <person name="Mauffrey F."/>
            <person name="Villemur R."/>
        </authorList>
    </citation>
    <scope>NUCLEOTIDE SEQUENCE [LARGE SCALE GENOMIC DNA]</scope>
    <source>
        <strain evidence="3">NL23</strain>
    </source>
</reference>
<comment type="similarity">
    <text evidence="1">Belongs to the universal stress protein A family.</text>
</comment>
<dbReference type="STRING" id="1029756.W911_05050"/>
<evidence type="ECO:0000256" key="1">
    <source>
        <dbReference type="ARBA" id="ARBA00008791"/>
    </source>
</evidence>
<feature type="domain" description="UspA" evidence="2">
    <location>
        <begin position="5"/>
        <end position="145"/>
    </location>
</feature>
<dbReference type="OrthoDB" id="5564966at2"/>
<feature type="domain" description="UspA" evidence="2">
    <location>
        <begin position="152"/>
        <end position="292"/>
    </location>
</feature>
<dbReference type="AlphaFoldDB" id="V5SHG9"/>
<dbReference type="HOGENOM" id="CLU_049301_2_1_5"/>
<dbReference type="Pfam" id="PF00582">
    <property type="entry name" value="Usp"/>
    <property type="match status" value="2"/>
</dbReference>
<dbReference type="KEGG" id="hni:W911_05050"/>
<evidence type="ECO:0000313" key="3">
    <source>
        <dbReference type="EMBL" id="AHB49988.1"/>
    </source>
</evidence>
<organism evidence="3 4">
    <name type="scientific">Hyphomicrobium nitrativorans NL23</name>
    <dbReference type="NCBI Taxonomy" id="1029756"/>
    <lineage>
        <taxon>Bacteria</taxon>
        <taxon>Pseudomonadati</taxon>
        <taxon>Pseudomonadota</taxon>
        <taxon>Alphaproteobacteria</taxon>
        <taxon>Hyphomicrobiales</taxon>
        <taxon>Hyphomicrobiaceae</taxon>
        <taxon>Hyphomicrobium</taxon>
    </lineage>
</organism>
<dbReference type="SUPFAM" id="SSF52402">
    <property type="entry name" value="Adenine nucleotide alpha hydrolases-like"/>
    <property type="match status" value="2"/>
</dbReference>
<evidence type="ECO:0000313" key="4">
    <source>
        <dbReference type="Proteomes" id="UP000018542"/>
    </source>
</evidence>
<dbReference type="Proteomes" id="UP000018542">
    <property type="component" value="Chromosome"/>
</dbReference>
<keyword evidence="4" id="KW-1185">Reference proteome</keyword>
<accession>V5SHG9</accession>
<dbReference type="PATRIC" id="fig|1029756.8.peg.1066"/>